<dbReference type="PROSITE" id="PS00476">
    <property type="entry name" value="FATTY_ACID_DESATUR_1"/>
    <property type="match status" value="1"/>
</dbReference>
<dbReference type="PROSITE" id="PS50255">
    <property type="entry name" value="CYTOCHROME_B5_2"/>
    <property type="match status" value="1"/>
</dbReference>
<evidence type="ECO:0000256" key="10">
    <source>
        <dbReference type="ARBA" id="ARBA00023004"/>
    </source>
</evidence>
<name>Q75F06_EREGS</name>
<dbReference type="GO" id="GO:0005789">
    <property type="term" value="C:endoplasmic reticulum membrane"/>
    <property type="evidence" value="ECO:0000318"/>
    <property type="project" value="GO_Central"/>
</dbReference>
<evidence type="ECO:0000313" key="18">
    <source>
        <dbReference type="Proteomes" id="UP000000591"/>
    </source>
</evidence>
<evidence type="ECO:0000256" key="12">
    <source>
        <dbReference type="ARBA" id="ARBA00023136"/>
    </source>
</evidence>
<dbReference type="GO" id="GO:0006636">
    <property type="term" value="P:unsaturated fatty acid biosynthetic process"/>
    <property type="evidence" value="ECO:0000318"/>
    <property type="project" value="GO_Central"/>
</dbReference>
<dbReference type="HOGENOM" id="CLU_027359_3_2_1"/>
<dbReference type="OrthoDB" id="10260134at2759"/>
<dbReference type="Proteomes" id="UP000000591">
    <property type="component" value="Chromosome I"/>
</dbReference>
<dbReference type="EMBL" id="AE016814">
    <property type="protein sequence ID" value="AAS50288.1"/>
    <property type="molecule type" value="Genomic_DNA"/>
</dbReference>
<dbReference type="RefSeq" id="NP_982464.1">
    <property type="nucleotide sequence ID" value="NM_207817.1"/>
</dbReference>
<keyword evidence="10" id="KW-0408">Iron</keyword>
<feature type="domain" description="Cytochrome b5 heme-binding" evidence="16">
    <location>
        <begin position="466"/>
        <end position="549"/>
    </location>
</feature>
<evidence type="ECO:0000256" key="5">
    <source>
        <dbReference type="ARBA" id="ARBA00022692"/>
    </source>
</evidence>
<gene>
    <name evidence="17" type="ORF">AGOS_AAL078W</name>
</gene>
<evidence type="ECO:0000256" key="4">
    <source>
        <dbReference type="ARBA" id="ARBA00022617"/>
    </source>
</evidence>
<dbReference type="InterPro" id="IPR001199">
    <property type="entry name" value="Cyt_B5-like_heme/steroid-bd"/>
</dbReference>
<reference evidence="17 18" key="1">
    <citation type="journal article" date="2004" name="Science">
        <title>The Ashbya gossypii genome as a tool for mapping the ancient Saccharomyces cerevisiae genome.</title>
        <authorList>
            <person name="Dietrich F.S."/>
            <person name="Voegeli S."/>
            <person name="Brachat S."/>
            <person name="Lerch A."/>
            <person name="Gates K."/>
            <person name="Steiner S."/>
            <person name="Mohr C."/>
            <person name="Pohlmann R."/>
            <person name="Luedi P."/>
            <person name="Choi S."/>
            <person name="Wing R.A."/>
            <person name="Flavier A."/>
            <person name="Gaffney T.D."/>
            <person name="Philippsen P."/>
        </authorList>
    </citation>
    <scope>NUCLEOTIDE SEQUENCE [LARGE SCALE GENOMIC DNA]</scope>
    <source>
        <strain evidence="18">ATCC 10895 / CBS 109.51 / FGSC 9923 / NRRL Y-1056</strain>
    </source>
</reference>
<keyword evidence="5 15" id="KW-0812">Transmembrane</keyword>
<evidence type="ECO:0000259" key="16">
    <source>
        <dbReference type="PROSITE" id="PS50255"/>
    </source>
</evidence>
<dbReference type="InterPro" id="IPR018506">
    <property type="entry name" value="Cyt_B5_heme-BS"/>
</dbReference>
<evidence type="ECO:0000256" key="14">
    <source>
        <dbReference type="SAM" id="MobiDB-lite"/>
    </source>
</evidence>
<keyword evidence="3" id="KW-0444">Lipid biosynthesis</keyword>
<dbReference type="GO" id="GO:0005506">
    <property type="term" value="F:iron ion binding"/>
    <property type="evidence" value="ECO:0000318"/>
    <property type="project" value="GO_Central"/>
</dbReference>
<dbReference type="InParanoid" id="Q75F06"/>
<dbReference type="GO" id="GO:0020037">
    <property type="term" value="F:heme binding"/>
    <property type="evidence" value="ECO:0007669"/>
    <property type="project" value="InterPro"/>
</dbReference>
<dbReference type="GeneID" id="4618658"/>
<dbReference type="KEGG" id="ago:AGOS_AAL078W"/>
<evidence type="ECO:0000256" key="11">
    <source>
        <dbReference type="ARBA" id="ARBA00023098"/>
    </source>
</evidence>
<protein>
    <submittedName>
        <fullName evidence="17">AAL078Wp</fullName>
    </submittedName>
</protein>
<proteinExistence type="inferred from homology"/>
<feature type="transmembrane region" description="Helical" evidence="15">
    <location>
        <begin position="139"/>
        <end position="158"/>
    </location>
</feature>
<dbReference type="PRINTS" id="PR00363">
    <property type="entry name" value="CYTOCHROMEB5"/>
</dbReference>
<dbReference type="InterPro" id="IPR036400">
    <property type="entry name" value="Cyt_B5-like_heme/steroid_sf"/>
</dbReference>
<feature type="region of interest" description="Disordered" evidence="14">
    <location>
        <begin position="27"/>
        <end position="53"/>
    </location>
</feature>
<dbReference type="GO" id="GO:0004768">
    <property type="term" value="F:stearoyl-CoA 9-desaturase activity"/>
    <property type="evidence" value="ECO:0000318"/>
    <property type="project" value="GO_Central"/>
</dbReference>
<dbReference type="PANTHER" id="PTHR11351:SF31">
    <property type="entry name" value="DESATURASE 1, ISOFORM A-RELATED"/>
    <property type="match status" value="1"/>
</dbReference>
<dbReference type="STRING" id="284811.Q75F06"/>
<sequence length="592" mass="65928">MNGEVEDEDQIPEFDFSEFLRANSHRVAPYGSPLGTAPNSTGDEATAGADLSGDSALPVAEAPLLQGISTPEEGVDYDDGLIPELDCEQLLDENPHLVPPSAPWMPSPLTVENTVPLLAAKLPKKYEPQVIHLLKKVDLVTMTFSIVLPVFSLLHLVFAAPPLNATLVKIWIAYYLLTELSLIAGYHRLFTHQSYHCHIFVQFIMAVIGTSCGLGSILQFSSQHLAHHRYSDTERDPQSLSLYGWWFAQWGHKLFKGNKKSAKAVADCRKTLVSSVCAPRNKQLRSKQFVVPPSYSLLKWQDENYYMLWIITNLFIPTILAFTVCQLSVFSCVFYLGLVRMSLVQQQWLLAGSLGHLKTLPFSSQPFDDSRSAVDLPLSILAQVITFGESNHNFHHEFPGDYRNGPAWYAFDPAKWAINLMGHLGLVHHMHSASSDQIDMCRVQQQQKILDGERSKLQWGIPIDRLPMITPEQFATVARKDYEEKEKALVAIEGIIHDVTPFMHDHPGGMALVVASVGKDATPAFNGAVYAHSTAARNLLATMRVARLTKGSCVVQTSWEHNLLNDSQGQRIVRNRTQATVTRDIYYAASAA</sequence>
<dbReference type="CDD" id="cd03505">
    <property type="entry name" value="Delta9-FADS-like"/>
    <property type="match status" value="1"/>
</dbReference>
<evidence type="ECO:0000256" key="1">
    <source>
        <dbReference type="ARBA" id="ARBA00004141"/>
    </source>
</evidence>
<keyword evidence="7" id="KW-0276">Fatty acid metabolism</keyword>
<evidence type="ECO:0000256" key="8">
    <source>
        <dbReference type="ARBA" id="ARBA00022989"/>
    </source>
</evidence>
<dbReference type="SMART" id="SM01117">
    <property type="entry name" value="Cyt-b5"/>
    <property type="match status" value="1"/>
</dbReference>
<evidence type="ECO:0000256" key="2">
    <source>
        <dbReference type="ARBA" id="ARBA00009295"/>
    </source>
</evidence>
<comment type="subcellular location">
    <subcellularLocation>
        <location evidence="1">Membrane</location>
        <topology evidence="1">Multi-pass membrane protein</topology>
    </subcellularLocation>
</comment>
<evidence type="ECO:0000256" key="13">
    <source>
        <dbReference type="ARBA" id="ARBA00023160"/>
    </source>
</evidence>
<keyword evidence="11" id="KW-0443">Lipid metabolism</keyword>
<dbReference type="Pfam" id="PF00173">
    <property type="entry name" value="Cyt-b5"/>
    <property type="match status" value="1"/>
</dbReference>
<dbReference type="AlphaFoldDB" id="Q75F06"/>
<keyword evidence="9" id="KW-0560">Oxidoreductase</keyword>
<feature type="transmembrane region" description="Helical" evidence="15">
    <location>
        <begin position="199"/>
        <end position="220"/>
    </location>
</feature>
<evidence type="ECO:0000256" key="6">
    <source>
        <dbReference type="ARBA" id="ARBA00022723"/>
    </source>
</evidence>
<feature type="transmembrane region" description="Helical" evidence="15">
    <location>
        <begin position="170"/>
        <end position="187"/>
    </location>
</feature>
<evidence type="ECO:0000256" key="15">
    <source>
        <dbReference type="SAM" id="Phobius"/>
    </source>
</evidence>
<evidence type="ECO:0000256" key="3">
    <source>
        <dbReference type="ARBA" id="ARBA00022516"/>
    </source>
</evidence>
<feature type="transmembrane region" description="Helical" evidence="15">
    <location>
        <begin position="306"/>
        <end position="338"/>
    </location>
</feature>
<dbReference type="eggNOG" id="KOG0537">
    <property type="taxonomic scope" value="Eukaryota"/>
</dbReference>
<evidence type="ECO:0000256" key="7">
    <source>
        <dbReference type="ARBA" id="ARBA00022832"/>
    </source>
</evidence>
<dbReference type="eggNOG" id="KOG1600">
    <property type="taxonomic scope" value="Eukaryota"/>
</dbReference>
<comment type="similarity">
    <text evidence="2">Belongs to the fatty acid desaturase type 1 family.</text>
</comment>
<dbReference type="InterPro" id="IPR015876">
    <property type="entry name" value="Acyl-CoA_DS"/>
</dbReference>
<evidence type="ECO:0000313" key="17">
    <source>
        <dbReference type="EMBL" id="AAS50288.1"/>
    </source>
</evidence>
<keyword evidence="13" id="KW-0275">Fatty acid biosynthesis</keyword>
<keyword evidence="12 15" id="KW-0472">Membrane</keyword>
<dbReference type="PANTHER" id="PTHR11351">
    <property type="entry name" value="ACYL-COA DESATURASE"/>
    <property type="match status" value="1"/>
</dbReference>
<organism evidence="17 18">
    <name type="scientific">Eremothecium gossypii (strain ATCC 10895 / CBS 109.51 / FGSC 9923 / NRRL Y-1056)</name>
    <name type="common">Yeast</name>
    <name type="synonym">Ashbya gossypii</name>
    <dbReference type="NCBI Taxonomy" id="284811"/>
    <lineage>
        <taxon>Eukaryota</taxon>
        <taxon>Fungi</taxon>
        <taxon>Dikarya</taxon>
        <taxon>Ascomycota</taxon>
        <taxon>Saccharomycotina</taxon>
        <taxon>Saccharomycetes</taxon>
        <taxon>Saccharomycetales</taxon>
        <taxon>Saccharomycetaceae</taxon>
        <taxon>Eremothecium</taxon>
    </lineage>
</organism>
<keyword evidence="18" id="KW-1185">Reference proteome</keyword>
<evidence type="ECO:0000256" key="9">
    <source>
        <dbReference type="ARBA" id="ARBA00023002"/>
    </source>
</evidence>
<dbReference type="Gene3D" id="3.10.120.10">
    <property type="entry name" value="Cytochrome b5-like heme/steroid binding domain"/>
    <property type="match status" value="1"/>
</dbReference>
<keyword evidence="8 15" id="KW-1133">Transmembrane helix</keyword>
<dbReference type="OMA" id="KSQLNWG"/>
<dbReference type="InterPro" id="IPR001522">
    <property type="entry name" value="FADS-1_CS"/>
</dbReference>
<accession>Q75F06</accession>
<dbReference type="SUPFAM" id="SSF55856">
    <property type="entry name" value="Cytochrome b5-like heme/steroid binding domain"/>
    <property type="match status" value="1"/>
</dbReference>
<reference evidence="18" key="2">
    <citation type="journal article" date="2013" name="G3 (Bethesda)">
        <title>Genomes of Ashbya fungi isolated from insects reveal four mating-type loci, numerous translocations, lack of transposons, and distinct gene duplications.</title>
        <authorList>
            <person name="Dietrich F.S."/>
            <person name="Voegeli S."/>
            <person name="Kuo S."/>
            <person name="Philippsen P."/>
        </authorList>
    </citation>
    <scope>GENOME REANNOTATION</scope>
    <source>
        <strain evidence="18">ATCC 10895 / CBS 109.51 / FGSC 9923 / NRRL Y-1056</strain>
    </source>
</reference>
<keyword evidence="6" id="KW-0479">Metal-binding</keyword>
<dbReference type="PROSITE" id="PS00191">
    <property type="entry name" value="CYTOCHROME_B5_1"/>
    <property type="match status" value="1"/>
</dbReference>
<keyword evidence="4" id="KW-0349">Heme</keyword>